<dbReference type="PANTHER" id="PTHR21266:SF60">
    <property type="entry name" value="3-KETOSTEROID-9-ALPHA-MONOOXYGENASE, OXYGENASE COMPONENT"/>
    <property type="match status" value="1"/>
</dbReference>
<name>A0A6L7G4B9_9RHOB</name>
<dbReference type="Pfam" id="PF00355">
    <property type="entry name" value="Rieske"/>
    <property type="match status" value="1"/>
</dbReference>
<dbReference type="SUPFAM" id="SSF50022">
    <property type="entry name" value="ISP domain"/>
    <property type="match status" value="1"/>
</dbReference>
<dbReference type="InterPro" id="IPR036922">
    <property type="entry name" value="Rieske_2Fe-2S_sf"/>
</dbReference>
<organism evidence="7 8">
    <name type="scientific">Pseudooceanicola albus</name>
    <dbReference type="NCBI Taxonomy" id="2692189"/>
    <lineage>
        <taxon>Bacteria</taxon>
        <taxon>Pseudomonadati</taxon>
        <taxon>Pseudomonadota</taxon>
        <taxon>Alphaproteobacteria</taxon>
        <taxon>Rhodobacterales</taxon>
        <taxon>Paracoccaceae</taxon>
        <taxon>Pseudooceanicola</taxon>
    </lineage>
</organism>
<sequence length="217" mass="22866">MTIPGWSPIALSRDIEAGSSAGTLLEGQEIVVWRDQAGTAHVWEDRCPHRGMKLSFGFVRGDHITCLYHGWAFEGSGRCTGIPAHPALDVPATICATTYAATEAAGMIWVFQPLGDPAGPPPDDATVTPVRSLVLDVPLEAALAALPEAFEGPLIREGQVALLDAGAVQLRIGLQALSATRSALHITALGAPGTGLLLDLLERAQWLRRLAGEEIPA</sequence>
<comment type="caution">
    <text evidence="7">The sequence shown here is derived from an EMBL/GenBank/DDBJ whole genome shotgun (WGS) entry which is preliminary data.</text>
</comment>
<dbReference type="AlphaFoldDB" id="A0A6L7G4B9"/>
<dbReference type="Proteomes" id="UP000477911">
    <property type="component" value="Unassembled WGS sequence"/>
</dbReference>
<dbReference type="EMBL" id="WUMU01000013">
    <property type="protein sequence ID" value="MXN18532.1"/>
    <property type="molecule type" value="Genomic_DNA"/>
</dbReference>
<keyword evidence="5" id="KW-0411">Iron-sulfur</keyword>
<evidence type="ECO:0000256" key="3">
    <source>
        <dbReference type="ARBA" id="ARBA00023002"/>
    </source>
</evidence>
<evidence type="ECO:0000259" key="6">
    <source>
        <dbReference type="PROSITE" id="PS51296"/>
    </source>
</evidence>
<dbReference type="GO" id="GO:0005506">
    <property type="term" value="F:iron ion binding"/>
    <property type="evidence" value="ECO:0007669"/>
    <property type="project" value="InterPro"/>
</dbReference>
<keyword evidence="8" id="KW-1185">Reference proteome</keyword>
<keyword evidence="2" id="KW-0479">Metal-binding</keyword>
<evidence type="ECO:0000313" key="8">
    <source>
        <dbReference type="Proteomes" id="UP000477911"/>
    </source>
</evidence>
<evidence type="ECO:0000256" key="4">
    <source>
        <dbReference type="ARBA" id="ARBA00023004"/>
    </source>
</evidence>
<feature type="domain" description="Rieske" evidence="6">
    <location>
        <begin position="6"/>
        <end position="110"/>
    </location>
</feature>
<keyword evidence="3" id="KW-0560">Oxidoreductase</keyword>
<dbReference type="InterPro" id="IPR017941">
    <property type="entry name" value="Rieske_2Fe-2S"/>
</dbReference>
<dbReference type="PROSITE" id="PS00570">
    <property type="entry name" value="RING_HYDROXYL_ALPHA"/>
    <property type="match status" value="1"/>
</dbReference>
<dbReference type="PROSITE" id="PS51296">
    <property type="entry name" value="RIESKE"/>
    <property type="match status" value="1"/>
</dbReference>
<dbReference type="RefSeq" id="WP_160894663.1">
    <property type="nucleotide sequence ID" value="NZ_WUMU01000013.1"/>
</dbReference>
<evidence type="ECO:0000313" key="7">
    <source>
        <dbReference type="EMBL" id="MXN18532.1"/>
    </source>
</evidence>
<keyword evidence="4" id="KW-0408">Iron</keyword>
<dbReference type="GO" id="GO:0051537">
    <property type="term" value="F:2 iron, 2 sulfur cluster binding"/>
    <property type="evidence" value="ECO:0007669"/>
    <property type="project" value="UniProtKB-KW"/>
</dbReference>
<evidence type="ECO:0000256" key="5">
    <source>
        <dbReference type="ARBA" id="ARBA00023014"/>
    </source>
</evidence>
<dbReference type="GO" id="GO:0016491">
    <property type="term" value="F:oxidoreductase activity"/>
    <property type="evidence" value="ECO:0007669"/>
    <property type="project" value="UniProtKB-KW"/>
</dbReference>
<reference evidence="7 8" key="1">
    <citation type="submission" date="2019-12" db="EMBL/GenBank/DDBJ databases">
        <authorList>
            <person name="Li M."/>
        </authorList>
    </citation>
    <scope>NUCLEOTIDE SEQUENCE [LARGE SCALE GENOMIC DNA]</scope>
    <source>
        <strain evidence="7 8">GBMRC 2024</strain>
    </source>
</reference>
<dbReference type="InterPro" id="IPR015881">
    <property type="entry name" value="ARHD_Rieske_2Fe_2S"/>
</dbReference>
<protein>
    <submittedName>
        <fullName evidence="7">Rieske 2Fe-2S domain-containing protein</fullName>
    </submittedName>
</protein>
<evidence type="ECO:0000256" key="1">
    <source>
        <dbReference type="ARBA" id="ARBA00022714"/>
    </source>
</evidence>
<dbReference type="Gene3D" id="2.102.10.10">
    <property type="entry name" value="Rieske [2Fe-2S] iron-sulphur domain"/>
    <property type="match status" value="1"/>
</dbReference>
<gene>
    <name evidence="7" type="ORF">GR170_11850</name>
</gene>
<dbReference type="InterPro" id="IPR050584">
    <property type="entry name" value="Cholesterol_7-desaturase"/>
</dbReference>
<proteinExistence type="predicted"/>
<keyword evidence="1" id="KW-0001">2Fe-2S</keyword>
<evidence type="ECO:0000256" key="2">
    <source>
        <dbReference type="ARBA" id="ARBA00022723"/>
    </source>
</evidence>
<dbReference type="PANTHER" id="PTHR21266">
    <property type="entry name" value="IRON-SULFUR DOMAIN CONTAINING PROTEIN"/>
    <property type="match status" value="1"/>
</dbReference>
<accession>A0A6L7G4B9</accession>